<gene>
    <name evidence="2" type="ORF">tloyanaT_31710</name>
</gene>
<evidence type="ECO:0008006" key="4">
    <source>
        <dbReference type="Google" id="ProtNLM"/>
    </source>
</evidence>
<keyword evidence="1" id="KW-0732">Signal</keyword>
<evidence type="ECO:0000313" key="2">
    <source>
        <dbReference type="EMBL" id="GLX86918.1"/>
    </source>
</evidence>
<dbReference type="EMBL" id="BSSV01000008">
    <property type="protein sequence ID" value="GLX86918.1"/>
    <property type="molecule type" value="Genomic_DNA"/>
</dbReference>
<comment type="caution">
    <text evidence="2">The sequence shown here is derived from an EMBL/GenBank/DDBJ whole genome shotgun (WGS) entry which is preliminary data.</text>
</comment>
<dbReference type="SUPFAM" id="SSF52833">
    <property type="entry name" value="Thioredoxin-like"/>
    <property type="match status" value="1"/>
</dbReference>
<protein>
    <recommendedName>
        <fullName evidence="4">Thioredoxin domain-containing protein</fullName>
    </recommendedName>
</protein>
<evidence type="ECO:0000256" key="1">
    <source>
        <dbReference type="SAM" id="SignalP"/>
    </source>
</evidence>
<dbReference type="InterPro" id="IPR036249">
    <property type="entry name" value="Thioredoxin-like_sf"/>
</dbReference>
<accession>A0ABQ6HFN2</accession>
<proteinExistence type="predicted"/>
<dbReference type="Gene3D" id="3.40.30.10">
    <property type="entry name" value="Glutaredoxin"/>
    <property type="match status" value="1"/>
</dbReference>
<dbReference type="Proteomes" id="UP001157134">
    <property type="component" value="Unassembled WGS sequence"/>
</dbReference>
<reference evidence="2 3" key="1">
    <citation type="submission" date="2023-03" db="EMBL/GenBank/DDBJ databases">
        <title>Thalassotalea loyana LMG 22536T draft genome sequence.</title>
        <authorList>
            <person name="Sawabe T."/>
        </authorList>
    </citation>
    <scope>NUCLEOTIDE SEQUENCE [LARGE SCALE GENOMIC DNA]</scope>
    <source>
        <strain evidence="2 3">LMG 22536</strain>
    </source>
</reference>
<feature type="chain" id="PRO_5046652276" description="Thioredoxin domain-containing protein" evidence="1">
    <location>
        <begin position="22"/>
        <end position="165"/>
    </location>
</feature>
<organism evidence="2 3">
    <name type="scientific">Thalassotalea loyana</name>
    <dbReference type="NCBI Taxonomy" id="280483"/>
    <lineage>
        <taxon>Bacteria</taxon>
        <taxon>Pseudomonadati</taxon>
        <taxon>Pseudomonadota</taxon>
        <taxon>Gammaproteobacteria</taxon>
        <taxon>Alteromonadales</taxon>
        <taxon>Colwelliaceae</taxon>
        <taxon>Thalassotalea</taxon>
    </lineage>
</organism>
<keyword evidence="3" id="KW-1185">Reference proteome</keyword>
<dbReference type="RefSeq" id="WP_284300445.1">
    <property type="nucleotide sequence ID" value="NZ_BSSV01000008.1"/>
</dbReference>
<name>A0ABQ6HFN2_9GAMM</name>
<evidence type="ECO:0000313" key="3">
    <source>
        <dbReference type="Proteomes" id="UP001157134"/>
    </source>
</evidence>
<feature type="signal peptide" evidence="1">
    <location>
        <begin position="1"/>
        <end position="21"/>
    </location>
</feature>
<sequence length="165" mass="17926">MKATIALLPALATLFASAVVANSFSQSLVEKYHLKPLLAHQAPLANAQGRFTIAMVFQPDCPWCKKQASWLNNAQAQCSDKLNIVLLGNNGSNRELKRELKHYHSDIPAYKPNRKLFVAVGGIEASPTTLVFDAEGKLLAKRRGYTDSDTLSVVASQLTQGSCAI</sequence>